<dbReference type="EMBL" id="CAJNOL010000880">
    <property type="protein sequence ID" value="CAF1227572.1"/>
    <property type="molecule type" value="Genomic_DNA"/>
</dbReference>
<name>A0A814YA43_9BILA</name>
<reference evidence="1" key="1">
    <citation type="submission" date="2021-02" db="EMBL/GenBank/DDBJ databases">
        <authorList>
            <person name="Nowell W R."/>
        </authorList>
    </citation>
    <scope>NUCLEOTIDE SEQUENCE</scope>
</reference>
<evidence type="ECO:0000313" key="1">
    <source>
        <dbReference type="EMBL" id="CAF1227572.1"/>
    </source>
</evidence>
<gene>
    <name evidence="1" type="ORF">JXQ802_LOCUS25765</name>
</gene>
<keyword evidence="2" id="KW-1185">Reference proteome</keyword>
<dbReference type="Proteomes" id="UP000663870">
    <property type="component" value="Unassembled WGS sequence"/>
</dbReference>
<accession>A0A814YA43</accession>
<evidence type="ECO:0000313" key="2">
    <source>
        <dbReference type="Proteomes" id="UP000663870"/>
    </source>
</evidence>
<proteinExistence type="predicted"/>
<sequence>MQAFLNFRQHIHRLLNSNSSVGDTTFIVKHLEDEASNLCLSFDTQIQSLRDDLLAKDNELIKTMQERFNLLQELNTNKDSAHTIIKCLNISLKASSHTIARTIIEMIAREHLHSMNLAIEKLMDKLRREKNYANHSWSTIDLIKEAKKRTFWDTMTVEQQKDADLLVKWHSQGSNKKNFIPTKDILKRMWENLKSTDIVTTLKHPKYGSFSDKNEQIEKAFINLYQTLSEAVHNCGLCYEEDVLPIPDIIENIFSKSDALALATFYSITLPNMPYEIVSNVAKLPSNSSYWLNSGDLKNCSNISTTTIAAADEKSSKRKLDENEENEGD</sequence>
<organism evidence="1 2">
    <name type="scientific">Rotaria sordida</name>
    <dbReference type="NCBI Taxonomy" id="392033"/>
    <lineage>
        <taxon>Eukaryota</taxon>
        <taxon>Metazoa</taxon>
        <taxon>Spiralia</taxon>
        <taxon>Gnathifera</taxon>
        <taxon>Rotifera</taxon>
        <taxon>Eurotatoria</taxon>
        <taxon>Bdelloidea</taxon>
        <taxon>Philodinida</taxon>
        <taxon>Philodinidae</taxon>
        <taxon>Rotaria</taxon>
    </lineage>
</organism>
<protein>
    <submittedName>
        <fullName evidence="1">Uncharacterized protein</fullName>
    </submittedName>
</protein>
<comment type="caution">
    <text evidence="1">The sequence shown here is derived from an EMBL/GenBank/DDBJ whole genome shotgun (WGS) entry which is preliminary data.</text>
</comment>
<dbReference type="AlphaFoldDB" id="A0A814YA43"/>